<gene>
    <name evidence="2" type="ORF">PAHAL_3G467100</name>
</gene>
<name>A0A2S3HF00_9POAL</name>
<dbReference type="EMBL" id="CM008048">
    <property type="protein sequence ID" value="PAN21451.1"/>
    <property type="molecule type" value="Genomic_DNA"/>
</dbReference>
<feature type="compositionally biased region" description="Basic and acidic residues" evidence="1">
    <location>
        <begin position="11"/>
        <end position="31"/>
    </location>
</feature>
<dbReference type="Gramene" id="PAN21451">
    <property type="protein sequence ID" value="PAN21451"/>
    <property type="gene ID" value="PAHAL_3G467100"/>
</dbReference>
<evidence type="ECO:0000313" key="2">
    <source>
        <dbReference type="EMBL" id="PAN21451.1"/>
    </source>
</evidence>
<dbReference type="AlphaFoldDB" id="A0A2S3HF00"/>
<evidence type="ECO:0000256" key="1">
    <source>
        <dbReference type="SAM" id="MobiDB-lite"/>
    </source>
</evidence>
<organism evidence="2">
    <name type="scientific">Panicum hallii</name>
    <dbReference type="NCBI Taxonomy" id="206008"/>
    <lineage>
        <taxon>Eukaryota</taxon>
        <taxon>Viridiplantae</taxon>
        <taxon>Streptophyta</taxon>
        <taxon>Embryophyta</taxon>
        <taxon>Tracheophyta</taxon>
        <taxon>Spermatophyta</taxon>
        <taxon>Magnoliopsida</taxon>
        <taxon>Liliopsida</taxon>
        <taxon>Poales</taxon>
        <taxon>Poaceae</taxon>
        <taxon>PACMAD clade</taxon>
        <taxon>Panicoideae</taxon>
        <taxon>Panicodae</taxon>
        <taxon>Paniceae</taxon>
        <taxon>Panicinae</taxon>
        <taxon>Panicum</taxon>
        <taxon>Panicum sect. Panicum</taxon>
    </lineage>
</organism>
<sequence length="105" mass="11380">MPRLTHRYHGQHREAAPPGGRRDRVHGEQHPRRARARAAGPVGLRRLGVSMASRVRTSAPSPPPHVADVRVLEHGAEDVARREHGLRDLPAELLPGAAPVVSASI</sequence>
<protein>
    <submittedName>
        <fullName evidence="2">Uncharacterized protein</fullName>
    </submittedName>
</protein>
<accession>A0A2S3HF00</accession>
<dbReference type="Proteomes" id="UP000243499">
    <property type="component" value="Chromosome 3"/>
</dbReference>
<proteinExistence type="predicted"/>
<reference evidence="2" key="1">
    <citation type="submission" date="2018-04" db="EMBL/GenBank/DDBJ databases">
        <title>WGS assembly of Panicum hallii.</title>
        <authorList>
            <person name="Lovell J."/>
            <person name="Jenkins J."/>
            <person name="Lowry D."/>
            <person name="Mamidi S."/>
            <person name="Sreedasyam A."/>
            <person name="Weng X."/>
            <person name="Barry K."/>
            <person name="Bonette J."/>
            <person name="Campitelli B."/>
            <person name="Daum C."/>
            <person name="Gordon S."/>
            <person name="Gould B."/>
            <person name="Lipzen A."/>
            <person name="Macqueen A."/>
            <person name="Palacio-Mejia J."/>
            <person name="Plott C."/>
            <person name="Shakirov E."/>
            <person name="Shu S."/>
            <person name="Yoshinaga Y."/>
            <person name="Zane M."/>
            <person name="Rokhsar D."/>
            <person name="Grimwood J."/>
            <person name="Schmutz J."/>
            <person name="Juenger T."/>
        </authorList>
    </citation>
    <scope>NUCLEOTIDE SEQUENCE [LARGE SCALE GENOMIC DNA]</scope>
    <source>
        <strain evidence="2">FIL2</strain>
    </source>
</reference>
<feature type="region of interest" description="Disordered" evidence="1">
    <location>
        <begin position="1"/>
        <end position="41"/>
    </location>
</feature>
<feature type="compositionally biased region" description="Basic residues" evidence="1">
    <location>
        <begin position="1"/>
        <end position="10"/>
    </location>
</feature>